<sequence length="154" mass="17066">MVLRPMPPWVPRPFKRIRCLPGPRVLRFREAARRLHAEHAASAAAEIRLNQDRDSHAGLWSGWLLRAGGPLTLGRGRTHGRRPPVTPRPMLLRVLCPAEKICCLPGPSVLPFREAVGRLPEAYAAPAIAEICLAAQSFVLRRPFSSVAKPRPLV</sequence>
<protein>
    <submittedName>
        <fullName evidence="1">Uncharacterized protein</fullName>
    </submittedName>
</protein>
<dbReference type="AlphaFoldDB" id="A0AAV7W750"/>
<dbReference type="EMBL" id="JANPWB010000002">
    <property type="protein sequence ID" value="KAJ1208396.1"/>
    <property type="molecule type" value="Genomic_DNA"/>
</dbReference>
<dbReference type="Proteomes" id="UP001066276">
    <property type="component" value="Chromosome 1_2"/>
</dbReference>
<reference evidence="1" key="1">
    <citation type="journal article" date="2022" name="bioRxiv">
        <title>Sequencing and chromosome-scale assembly of the giantPleurodeles waltlgenome.</title>
        <authorList>
            <person name="Brown T."/>
            <person name="Elewa A."/>
            <person name="Iarovenko S."/>
            <person name="Subramanian E."/>
            <person name="Araus A.J."/>
            <person name="Petzold A."/>
            <person name="Susuki M."/>
            <person name="Suzuki K.-i.T."/>
            <person name="Hayashi T."/>
            <person name="Toyoda A."/>
            <person name="Oliveira C."/>
            <person name="Osipova E."/>
            <person name="Leigh N.D."/>
            <person name="Simon A."/>
            <person name="Yun M.H."/>
        </authorList>
    </citation>
    <scope>NUCLEOTIDE SEQUENCE</scope>
    <source>
        <strain evidence="1">20211129_DDA</strain>
        <tissue evidence="1">Liver</tissue>
    </source>
</reference>
<name>A0AAV7W750_PLEWA</name>
<evidence type="ECO:0000313" key="1">
    <source>
        <dbReference type="EMBL" id="KAJ1208396.1"/>
    </source>
</evidence>
<gene>
    <name evidence="1" type="ORF">NDU88_003782</name>
</gene>
<accession>A0AAV7W750</accession>
<keyword evidence="2" id="KW-1185">Reference proteome</keyword>
<comment type="caution">
    <text evidence="1">The sequence shown here is derived from an EMBL/GenBank/DDBJ whole genome shotgun (WGS) entry which is preliminary data.</text>
</comment>
<evidence type="ECO:0000313" key="2">
    <source>
        <dbReference type="Proteomes" id="UP001066276"/>
    </source>
</evidence>
<organism evidence="1 2">
    <name type="scientific">Pleurodeles waltl</name>
    <name type="common">Iberian ribbed newt</name>
    <dbReference type="NCBI Taxonomy" id="8319"/>
    <lineage>
        <taxon>Eukaryota</taxon>
        <taxon>Metazoa</taxon>
        <taxon>Chordata</taxon>
        <taxon>Craniata</taxon>
        <taxon>Vertebrata</taxon>
        <taxon>Euteleostomi</taxon>
        <taxon>Amphibia</taxon>
        <taxon>Batrachia</taxon>
        <taxon>Caudata</taxon>
        <taxon>Salamandroidea</taxon>
        <taxon>Salamandridae</taxon>
        <taxon>Pleurodelinae</taxon>
        <taxon>Pleurodeles</taxon>
    </lineage>
</organism>
<proteinExistence type="predicted"/>